<evidence type="ECO:0000256" key="6">
    <source>
        <dbReference type="ARBA" id="ARBA00005159"/>
    </source>
</evidence>
<evidence type="ECO:0000256" key="17">
    <source>
        <dbReference type="ARBA" id="ARBA00030571"/>
    </source>
</evidence>
<evidence type="ECO:0000313" key="20">
    <source>
        <dbReference type="EMBL" id="MBD8028977.1"/>
    </source>
</evidence>
<keyword evidence="15 19" id="KW-0342">GTP-binding</keyword>
<keyword evidence="10" id="KW-0169">Cobalamin biosynthesis</keyword>
<dbReference type="EC" id="2.7.1.156" evidence="8"/>
<sequence length="176" mass="19101">MRTLVLGGARSGKSVFAEDIAGPGPVVYVATARPWPGDDDFAARIAAHVARRPASWTTEDRRDVVTLLREPTPATMLVDDLGTWLTHATDRCGPQTWEQDHPDLTAEMDALVDGVATYRGGDLVIVTPEVGMAVIPEHRSGRVFRDRIGTLNQRLATVCDRVVLVVAGLPLELKPL</sequence>
<comment type="similarity">
    <text evidence="7">Belongs to the CobU/CobP family.</text>
</comment>
<keyword evidence="13 20" id="KW-0418">Kinase</keyword>
<feature type="active site" description="GMP-histidine intermediate" evidence="18">
    <location>
        <position position="48"/>
    </location>
</feature>
<evidence type="ECO:0000256" key="19">
    <source>
        <dbReference type="PIRSR" id="PIRSR006135-2"/>
    </source>
</evidence>
<dbReference type="EMBL" id="JACSPR010000001">
    <property type="protein sequence ID" value="MBD8028977.1"/>
    <property type="molecule type" value="Genomic_DNA"/>
</dbReference>
<accession>A0A8I0HKT7</accession>
<dbReference type="SUPFAM" id="SSF52540">
    <property type="entry name" value="P-loop containing nucleoside triphosphate hydrolases"/>
    <property type="match status" value="1"/>
</dbReference>
<evidence type="ECO:0000256" key="9">
    <source>
        <dbReference type="ARBA" id="ARBA00012523"/>
    </source>
</evidence>
<dbReference type="GO" id="GO:0008820">
    <property type="term" value="F:cobinamide phosphate guanylyltransferase activity"/>
    <property type="evidence" value="ECO:0007669"/>
    <property type="project" value="UniProtKB-EC"/>
</dbReference>
<dbReference type="Pfam" id="PF02283">
    <property type="entry name" value="CobU"/>
    <property type="match status" value="1"/>
</dbReference>
<comment type="caution">
    <text evidence="20">The sequence shown here is derived from an EMBL/GenBank/DDBJ whole genome shotgun (WGS) entry which is preliminary data.</text>
</comment>
<dbReference type="Proteomes" id="UP000650224">
    <property type="component" value="Unassembled WGS sequence"/>
</dbReference>
<dbReference type="PANTHER" id="PTHR34848">
    <property type="match status" value="1"/>
</dbReference>
<name>A0A8I0HKT7_9CORY</name>
<evidence type="ECO:0000256" key="3">
    <source>
        <dbReference type="ARBA" id="ARBA00001522"/>
    </source>
</evidence>
<keyword evidence="12 19" id="KW-0547">Nucleotide-binding</keyword>
<dbReference type="AlphaFoldDB" id="A0A8I0HKT7"/>
<protein>
    <recommendedName>
        <fullName evidence="16">Adenosylcobinamide kinase</fullName>
        <ecNumber evidence="8">2.7.1.156</ecNumber>
        <ecNumber evidence="9">2.7.7.62</ecNumber>
    </recommendedName>
    <alternativeName>
        <fullName evidence="17">Adenosylcobinamide-phosphate guanylyltransferase</fullName>
    </alternativeName>
</protein>
<reference evidence="20 21" key="1">
    <citation type="submission" date="2020-08" db="EMBL/GenBank/DDBJ databases">
        <title>A Genomic Blueprint of the Chicken Gut Microbiome.</title>
        <authorList>
            <person name="Gilroy R."/>
            <person name="Ravi A."/>
            <person name="Getino M."/>
            <person name="Pursley I."/>
            <person name="Horton D.L."/>
            <person name="Alikhan N.-F."/>
            <person name="Baker D."/>
            <person name="Gharbi K."/>
            <person name="Hall N."/>
            <person name="Watson M."/>
            <person name="Adriaenssens E.M."/>
            <person name="Foster-Nyarko E."/>
            <person name="Jarju S."/>
            <person name="Secka A."/>
            <person name="Antonio M."/>
            <person name="Oren A."/>
            <person name="Chaudhuri R."/>
            <person name="La Ragione R.M."/>
            <person name="Hildebrand F."/>
            <person name="Pallen M.J."/>
        </authorList>
    </citation>
    <scope>NUCLEOTIDE SEQUENCE [LARGE SCALE GENOMIC DNA]</scope>
    <source>
        <strain evidence="20 21">Sa1YVA5</strain>
    </source>
</reference>
<proteinExistence type="inferred from homology"/>
<evidence type="ECO:0000256" key="7">
    <source>
        <dbReference type="ARBA" id="ARBA00007490"/>
    </source>
</evidence>
<dbReference type="EC" id="2.7.7.62" evidence="9"/>
<keyword evidence="21" id="KW-1185">Reference proteome</keyword>
<feature type="binding site" evidence="19">
    <location>
        <begin position="7"/>
        <end position="14"/>
    </location>
    <ligand>
        <name>GTP</name>
        <dbReference type="ChEBI" id="CHEBI:37565"/>
    </ligand>
</feature>
<evidence type="ECO:0000256" key="8">
    <source>
        <dbReference type="ARBA" id="ARBA00012016"/>
    </source>
</evidence>
<dbReference type="GO" id="GO:0005525">
    <property type="term" value="F:GTP binding"/>
    <property type="evidence" value="ECO:0007669"/>
    <property type="project" value="UniProtKB-KW"/>
</dbReference>
<evidence type="ECO:0000256" key="12">
    <source>
        <dbReference type="ARBA" id="ARBA00022741"/>
    </source>
</evidence>
<dbReference type="UniPathway" id="UPA00148">
    <property type="reaction ID" value="UER00236"/>
</dbReference>
<evidence type="ECO:0000256" key="5">
    <source>
        <dbReference type="ARBA" id="ARBA00004692"/>
    </source>
</evidence>
<comment type="pathway">
    <text evidence="6">Cofactor biosynthesis; adenosylcobalamin biosynthesis; adenosylcobalamin from cob(II)yrinate a,c-diamide: step 5/7.</text>
</comment>
<dbReference type="RefSeq" id="WP_191732220.1">
    <property type="nucleotide sequence ID" value="NZ_JACSPR010000001.1"/>
</dbReference>
<comment type="pathway">
    <text evidence="5">Cofactor biosynthesis; adenosylcobalamin biosynthesis; adenosylcobalamin from cob(II)yrinate a,c-diamide: step 6/7.</text>
</comment>
<dbReference type="GO" id="GO:0009236">
    <property type="term" value="P:cobalamin biosynthetic process"/>
    <property type="evidence" value="ECO:0007669"/>
    <property type="project" value="UniProtKB-UniPathway"/>
</dbReference>
<evidence type="ECO:0000256" key="18">
    <source>
        <dbReference type="PIRSR" id="PIRSR006135-1"/>
    </source>
</evidence>
<evidence type="ECO:0000313" key="21">
    <source>
        <dbReference type="Proteomes" id="UP000650224"/>
    </source>
</evidence>
<evidence type="ECO:0000256" key="16">
    <source>
        <dbReference type="ARBA" id="ARBA00029570"/>
    </source>
</evidence>
<dbReference type="InterPro" id="IPR003203">
    <property type="entry name" value="CobU/CobP"/>
</dbReference>
<comment type="function">
    <text evidence="4">Catalyzes ATP-dependent phosphorylation of adenosylcobinamide and addition of GMP to adenosylcobinamide phosphate.</text>
</comment>
<evidence type="ECO:0000256" key="11">
    <source>
        <dbReference type="ARBA" id="ARBA00022679"/>
    </source>
</evidence>
<evidence type="ECO:0000256" key="2">
    <source>
        <dbReference type="ARBA" id="ARBA00000711"/>
    </source>
</evidence>
<evidence type="ECO:0000256" key="15">
    <source>
        <dbReference type="ARBA" id="ARBA00023134"/>
    </source>
</evidence>
<evidence type="ECO:0000256" key="4">
    <source>
        <dbReference type="ARBA" id="ARBA00003889"/>
    </source>
</evidence>
<comment type="catalytic activity">
    <reaction evidence="3">
        <text>adenosylcob(III)inamide + GTP = adenosylcob(III)inamide phosphate + GDP + H(+)</text>
        <dbReference type="Rhea" id="RHEA:15765"/>
        <dbReference type="ChEBI" id="CHEBI:2480"/>
        <dbReference type="ChEBI" id="CHEBI:15378"/>
        <dbReference type="ChEBI" id="CHEBI:37565"/>
        <dbReference type="ChEBI" id="CHEBI:58189"/>
        <dbReference type="ChEBI" id="CHEBI:58502"/>
        <dbReference type="EC" id="2.7.1.156"/>
    </reaction>
</comment>
<comment type="catalytic activity">
    <reaction evidence="2">
        <text>adenosylcob(III)inamide phosphate + GTP + H(+) = adenosylcob(III)inamide-GDP + diphosphate</text>
        <dbReference type="Rhea" id="RHEA:22712"/>
        <dbReference type="ChEBI" id="CHEBI:15378"/>
        <dbReference type="ChEBI" id="CHEBI:33019"/>
        <dbReference type="ChEBI" id="CHEBI:37565"/>
        <dbReference type="ChEBI" id="CHEBI:58502"/>
        <dbReference type="ChEBI" id="CHEBI:60487"/>
        <dbReference type="EC" id="2.7.7.62"/>
    </reaction>
</comment>
<evidence type="ECO:0000256" key="10">
    <source>
        <dbReference type="ARBA" id="ARBA00022573"/>
    </source>
</evidence>
<keyword evidence="20" id="KW-0548">Nucleotidyltransferase</keyword>
<dbReference type="GO" id="GO:0005524">
    <property type="term" value="F:ATP binding"/>
    <property type="evidence" value="ECO:0007669"/>
    <property type="project" value="UniProtKB-KW"/>
</dbReference>
<evidence type="ECO:0000256" key="14">
    <source>
        <dbReference type="ARBA" id="ARBA00022840"/>
    </source>
</evidence>
<feature type="binding site" evidence="19">
    <location>
        <position position="79"/>
    </location>
    <ligand>
        <name>GTP</name>
        <dbReference type="ChEBI" id="CHEBI:37565"/>
    </ligand>
</feature>
<dbReference type="Gene3D" id="3.40.50.300">
    <property type="entry name" value="P-loop containing nucleotide triphosphate hydrolases"/>
    <property type="match status" value="1"/>
</dbReference>
<organism evidence="20 21">
    <name type="scientific">Corynebacterium gallinarum</name>
    <dbReference type="NCBI Taxonomy" id="2762214"/>
    <lineage>
        <taxon>Bacteria</taxon>
        <taxon>Bacillati</taxon>
        <taxon>Actinomycetota</taxon>
        <taxon>Actinomycetes</taxon>
        <taxon>Mycobacteriales</taxon>
        <taxon>Corynebacteriaceae</taxon>
        <taxon>Corynebacterium</taxon>
    </lineage>
</organism>
<dbReference type="PANTHER" id="PTHR34848:SF1">
    <property type="entry name" value="BIFUNCTIONAL ADENOSYLCOBALAMIN BIOSYNTHESIS PROTEIN COBU"/>
    <property type="match status" value="1"/>
</dbReference>
<dbReference type="PIRSF" id="PIRSF006135">
    <property type="entry name" value="CobU"/>
    <property type="match status" value="1"/>
</dbReference>
<dbReference type="CDD" id="cd00544">
    <property type="entry name" value="CobU"/>
    <property type="match status" value="1"/>
</dbReference>
<dbReference type="GO" id="GO:0043752">
    <property type="term" value="F:adenosylcobinamide kinase activity"/>
    <property type="evidence" value="ECO:0007669"/>
    <property type="project" value="UniProtKB-EC"/>
</dbReference>
<comment type="catalytic activity">
    <reaction evidence="1">
        <text>adenosylcob(III)inamide + ATP = adenosylcob(III)inamide phosphate + ADP + H(+)</text>
        <dbReference type="Rhea" id="RHEA:15769"/>
        <dbReference type="ChEBI" id="CHEBI:2480"/>
        <dbReference type="ChEBI" id="CHEBI:15378"/>
        <dbReference type="ChEBI" id="CHEBI:30616"/>
        <dbReference type="ChEBI" id="CHEBI:58502"/>
        <dbReference type="ChEBI" id="CHEBI:456216"/>
        <dbReference type="EC" id="2.7.1.156"/>
    </reaction>
</comment>
<keyword evidence="14" id="KW-0067">ATP-binding</keyword>
<evidence type="ECO:0000256" key="1">
    <source>
        <dbReference type="ARBA" id="ARBA00000312"/>
    </source>
</evidence>
<keyword evidence="11 20" id="KW-0808">Transferase</keyword>
<evidence type="ECO:0000256" key="13">
    <source>
        <dbReference type="ARBA" id="ARBA00022777"/>
    </source>
</evidence>
<dbReference type="InterPro" id="IPR027417">
    <property type="entry name" value="P-loop_NTPase"/>
</dbReference>
<gene>
    <name evidence="20" type="ORF">H9627_01300</name>
</gene>
<feature type="binding site" evidence="19">
    <location>
        <begin position="30"/>
        <end position="32"/>
    </location>
    <ligand>
        <name>GTP</name>
        <dbReference type="ChEBI" id="CHEBI:37565"/>
    </ligand>
</feature>